<dbReference type="Pfam" id="PF24864">
    <property type="entry name" value="DUF7730"/>
    <property type="match status" value="1"/>
</dbReference>
<evidence type="ECO:0000313" key="3">
    <source>
        <dbReference type="EMBL" id="KAL1888548.1"/>
    </source>
</evidence>
<gene>
    <name evidence="3" type="ORF">Sste5346_009504</name>
</gene>
<organism evidence="3 4">
    <name type="scientific">Sporothrix stenoceras</name>
    <dbReference type="NCBI Taxonomy" id="5173"/>
    <lineage>
        <taxon>Eukaryota</taxon>
        <taxon>Fungi</taxon>
        <taxon>Dikarya</taxon>
        <taxon>Ascomycota</taxon>
        <taxon>Pezizomycotina</taxon>
        <taxon>Sordariomycetes</taxon>
        <taxon>Sordariomycetidae</taxon>
        <taxon>Ophiostomatales</taxon>
        <taxon>Ophiostomataceae</taxon>
        <taxon>Sporothrix</taxon>
    </lineage>
</organism>
<protein>
    <recommendedName>
        <fullName evidence="2">DUF7730 domain-containing protein</fullName>
    </recommendedName>
</protein>
<dbReference type="EMBL" id="JAWCUI010000090">
    <property type="protein sequence ID" value="KAL1888548.1"/>
    <property type="molecule type" value="Genomic_DNA"/>
</dbReference>
<feature type="compositionally biased region" description="Polar residues" evidence="1">
    <location>
        <begin position="297"/>
        <end position="307"/>
    </location>
</feature>
<sequence length="587" mass="63853">MGTCTASRAQPPLLAHFLGKPAAAETATAGDTVLGATASDNAGANDYTSRQSTSTRSTNQQVESSFFQKLPSEIRRMIYVEVWRTYGSEGYGDEGCNGDNSSNGSGHSDTSVQSHMSVRGGLSPHITAVMMPSMAWLMSPLPSSGSGSRSNSSRSSSSSSSNRSEAGDAQRPAQQQQQPTPAPWTRQIHGYTAAPCFLAVDDDNDICGYDTNARRDSLGAAARAQRPPPEAGDVRPQRLAAAHRADLDAVAATNSIYENSDTGTPSSTWRARWNSPWLGHWVCEEYYSGAGQSNTAAKAETSTTNSDAAPAYSHSHRRRRPPLRRPYLPVLLSCRRAYIEGIDLLYSALTFQFTEMATAEGFLARWPCVSSVRLVMHMSNSLLEFYQKPGDSDQAIITAGVAAASMEDIGSGGTVINARNNAWQRLCVSLGADSLPNLRKLHVWVEAHDLRGWAKTAAETRLFAQLLAAVETQRRLTPERFVLYLPSLPLLGSKERELPGCYLGEEDEGQEKTKGQKLGTEEGEDEGGSSKGKAVETPVDRPPLPCTIVRTERPNYWDVHMHMRPVYVNRRMSVGSRVSAMRRAGFL</sequence>
<feature type="compositionally biased region" description="Low complexity" evidence="1">
    <location>
        <begin position="143"/>
        <end position="184"/>
    </location>
</feature>
<name>A0ABR3YJR0_9PEZI</name>
<proteinExistence type="predicted"/>
<feature type="region of interest" description="Disordered" evidence="1">
    <location>
        <begin position="297"/>
        <end position="320"/>
    </location>
</feature>
<feature type="region of interest" description="Disordered" evidence="1">
    <location>
        <begin position="502"/>
        <end position="547"/>
    </location>
</feature>
<feature type="compositionally biased region" description="Low complexity" evidence="1">
    <location>
        <begin position="97"/>
        <end position="111"/>
    </location>
</feature>
<feature type="domain" description="DUF7730" evidence="2">
    <location>
        <begin position="278"/>
        <end position="487"/>
    </location>
</feature>
<feature type="compositionally biased region" description="Low complexity" evidence="1">
    <location>
        <begin position="48"/>
        <end position="61"/>
    </location>
</feature>
<feature type="region of interest" description="Disordered" evidence="1">
    <location>
        <begin position="36"/>
        <end position="64"/>
    </location>
</feature>
<feature type="region of interest" description="Disordered" evidence="1">
    <location>
        <begin position="94"/>
        <end position="118"/>
    </location>
</feature>
<evidence type="ECO:0000259" key="2">
    <source>
        <dbReference type="Pfam" id="PF24864"/>
    </source>
</evidence>
<evidence type="ECO:0000313" key="4">
    <source>
        <dbReference type="Proteomes" id="UP001583186"/>
    </source>
</evidence>
<keyword evidence="4" id="KW-1185">Reference proteome</keyword>
<feature type="region of interest" description="Disordered" evidence="1">
    <location>
        <begin position="140"/>
        <end position="184"/>
    </location>
</feature>
<dbReference type="PANTHER" id="PTHR38790">
    <property type="entry name" value="2EXR DOMAIN-CONTAINING PROTEIN-RELATED"/>
    <property type="match status" value="1"/>
</dbReference>
<comment type="caution">
    <text evidence="3">The sequence shown here is derived from an EMBL/GenBank/DDBJ whole genome shotgun (WGS) entry which is preliminary data.</text>
</comment>
<evidence type="ECO:0000256" key="1">
    <source>
        <dbReference type="SAM" id="MobiDB-lite"/>
    </source>
</evidence>
<accession>A0ABR3YJR0</accession>
<reference evidence="3 4" key="1">
    <citation type="journal article" date="2024" name="IMA Fungus">
        <title>IMA Genome - F19 : A genome assembly and annotation guide to empower mycologists, including annotated draft genome sequences of Ceratocystis pirilliformis, Diaporthe australafricana, Fusarium ophioides, Paecilomyces lecythidis, and Sporothrix stenoceras.</title>
        <authorList>
            <person name="Aylward J."/>
            <person name="Wilson A.M."/>
            <person name="Visagie C.M."/>
            <person name="Spraker J."/>
            <person name="Barnes I."/>
            <person name="Buitendag C."/>
            <person name="Ceriani C."/>
            <person name="Del Mar Angel L."/>
            <person name="du Plessis D."/>
            <person name="Fuchs T."/>
            <person name="Gasser K."/>
            <person name="Kramer D."/>
            <person name="Li W."/>
            <person name="Munsamy K."/>
            <person name="Piso A."/>
            <person name="Price J.L."/>
            <person name="Sonnekus B."/>
            <person name="Thomas C."/>
            <person name="van der Nest A."/>
            <person name="van Dijk A."/>
            <person name="van Heerden A."/>
            <person name="van Vuuren N."/>
            <person name="Yilmaz N."/>
            <person name="Duong T.A."/>
            <person name="van der Merwe N.A."/>
            <person name="Wingfield M.J."/>
            <person name="Wingfield B.D."/>
        </authorList>
    </citation>
    <scope>NUCLEOTIDE SEQUENCE [LARGE SCALE GENOMIC DNA]</scope>
    <source>
        <strain evidence="3 4">CMW 5346</strain>
    </source>
</reference>
<dbReference type="InterPro" id="IPR056632">
    <property type="entry name" value="DUF7730"/>
</dbReference>
<dbReference type="Proteomes" id="UP001583186">
    <property type="component" value="Unassembled WGS sequence"/>
</dbReference>